<dbReference type="STRING" id="1862672.BO225_07600"/>
<keyword evidence="2 4" id="KW-0808">Transferase</keyword>
<reference evidence="4 5" key="1">
    <citation type="submission" date="2016-11" db="EMBL/GenBank/DDBJ databases">
        <title>Description of two novel members of the family Erysipelotrichaceae: Ileibacterium lipovorans gen. nov., sp. nov. and Dubosiella newyorkensis, gen. nov., sp. nov.</title>
        <authorList>
            <person name="Cox L.M."/>
            <person name="Sohn J."/>
            <person name="Tyrrell K.L."/>
            <person name="Citron D.M."/>
            <person name="Lawson P.A."/>
            <person name="Patel N.B."/>
            <person name="Iizumi T."/>
            <person name="Perez-Perez G.I."/>
            <person name="Goldstein E.J."/>
            <person name="Blaser M.J."/>
        </authorList>
    </citation>
    <scope>NUCLEOTIDE SEQUENCE [LARGE SCALE GENOMIC DNA]</scope>
    <source>
        <strain evidence="4 5">NYU-BL-A4</strain>
    </source>
</reference>
<dbReference type="GO" id="GO:0003676">
    <property type="term" value="F:nucleic acid binding"/>
    <property type="evidence" value="ECO:0007669"/>
    <property type="project" value="InterPro"/>
</dbReference>
<comment type="caution">
    <text evidence="4">The sequence shown here is derived from an EMBL/GenBank/DDBJ whole genome shotgun (WGS) entry which is preliminary data.</text>
</comment>
<dbReference type="PROSITE" id="PS00092">
    <property type="entry name" value="N6_MTASE"/>
    <property type="match status" value="1"/>
</dbReference>
<name>A0A1U7NLP0_9FIRM</name>
<accession>A0A1U7NLP0</accession>
<dbReference type="EMBL" id="MPKA01000079">
    <property type="protein sequence ID" value="OLU45790.1"/>
    <property type="molecule type" value="Genomic_DNA"/>
</dbReference>
<dbReference type="PIRSF" id="PIRSF004553">
    <property type="entry name" value="CHP00095"/>
    <property type="match status" value="1"/>
</dbReference>
<evidence type="ECO:0000313" key="5">
    <source>
        <dbReference type="Proteomes" id="UP000186705"/>
    </source>
</evidence>
<keyword evidence="1 4" id="KW-0489">Methyltransferase</keyword>
<dbReference type="InterPro" id="IPR029063">
    <property type="entry name" value="SAM-dependent_MTases_sf"/>
</dbReference>
<dbReference type="Pfam" id="PF03602">
    <property type="entry name" value="Cons_hypoth95"/>
    <property type="match status" value="1"/>
</dbReference>
<evidence type="ECO:0000256" key="2">
    <source>
        <dbReference type="ARBA" id="ARBA00022679"/>
    </source>
</evidence>
<dbReference type="PANTHER" id="PTHR43542">
    <property type="entry name" value="METHYLTRANSFERASE"/>
    <property type="match status" value="1"/>
</dbReference>
<sequence>MRIISGSARGTSIQAPEGYDTRPVTDKIRQSLFNIWQWKIPGSDFLDVFSGSGSMGIEALSRNAHRVVMIEKAPKAVKVIQENIKKCHLEHSNHEILAQDAFVALPKLAQNKETFDLIYLDPPYTVDSIFIPIMELLSSLPLLKEEGEIVIRTRKEKEMPERFGNLVKYREKVYGISKAHFYRKEEESDV</sequence>
<dbReference type="AlphaFoldDB" id="A0A1U7NLP0"/>
<feature type="region of interest" description="Disordered" evidence="3">
    <location>
        <begin position="1"/>
        <end position="20"/>
    </location>
</feature>
<gene>
    <name evidence="4" type="ORF">BO225_07600</name>
</gene>
<dbReference type="InterPro" id="IPR004398">
    <property type="entry name" value="RNA_MeTrfase_RsmD"/>
</dbReference>
<dbReference type="Gene3D" id="3.40.50.150">
    <property type="entry name" value="Vaccinia Virus protein VP39"/>
    <property type="match status" value="1"/>
</dbReference>
<dbReference type="GeneID" id="78275800"/>
<dbReference type="PANTHER" id="PTHR43542:SF1">
    <property type="entry name" value="METHYLTRANSFERASE"/>
    <property type="match status" value="1"/>
</dbReference>
<protein>
    <submittedName>
        <fullName evidence="4">16S rRNA (Guanine(966)-N(2))-methyltransferase RsmD</fullName>
    </submittedName>
</protein>
<dbReference type="OrthoDB" id="9803017at2"/>
<dbReference type="InterPro" id="IPR002052">
    <property type="entry name" value="DNA_methylase_N6_adenine_CS"/>
</dbReference>
<evidence type="ECO:0000313" key="4">
    <source>
        <dbReference type="EMBL" id="OLU45790.1"/>
    </source>
</evidence>
<keyword evidence="5" id="KW-1185">Reference proteome</keyword>
<dbReference type="GO" id="GO:0008168">
    <property type="term" value="F:methyltransferase activity"/>
    <property type="evidence" value="ECO:0007669"/>
    <property type="project" value="UniProtKB-KW"/>
</dbReference>
<dbReference type="RefSeq" id="WP_076341667.1">
    <property type="nucleotide sequence ID" value="NZ_CAMSPY010000105.1"/>
</dbReference>
<organism evidence="4 5">
    <name type="scientific">Dubosiella newyorkensis</name>
    <dbReference type="NCBI Taxonomy" id="1862672"/>
    <lineage>
        <taxon>Bacteria</taxon>
        <taxon>Bacillati</taxon>
        <taxon>Bacillota</taxon>
        <taxon>Erysipelotrichia</taxon>
        <taxon>Erysipelotrichales</taxon>
        <taxon>Erysipelotrichaceae</taxon>
        <taxon>Dubosiella</taxon>
    </lineage>
</organism>
<dbReference type="SUPFAM" id="SSF53335">
    <property type="entry name" value="S-adenosyl-L-methionine-dependent methyltransferases"/>
    <property type="match status" value="1"/>
</dbReference>
<dbReference type="GO" id="GO:0031167">
    <property type="term" value="P:rRNA methylation"/>
    <property type="evidence" value="ECO:0007669"/>
    <property type="project" value="InterPro"/>
</dbReference>
<evidence type="ECO:0000256" key="1">
    <source>
        <dbReference type="ARBA" id="ARBA00022603"/>
    </source>
</evidence>
<dbReference type="NCBIfam" id="TIGR00095">
    <property type="entry name" value="16S rRNA (guanine(966)-N(2))-methyltransferase RsmD"/>
    <property type="match status" value="1"/>
</dbReference>
<evidence type="ECO:0000256" key="3">
    <source>
        <dbReference type="SAM" id="MobiDB-lite"/>
    </source>
</evidence>
<proteinExistence type="predicted"/>
<dbReference type="CDD" id="cd02440">
    <property type="entry name" value="AdoMet_MTases"/>
    <property type="match status" value="1"/>
</dbReference>
<dbReference type="Proteomes" id="UP000186705">
    <property type="component" value="Unassembled WGS sequence"/>
</dbReference>